<dbReference type="Proteomes" id="UP000684084">
    <property type="component" value="Unassembled WGS sequence"/>
</dbReference>
<name>A0A915YP59_9GLOM</name>
<evidence type="ECO:0000313" key="2">
    <source>
        <dbReference type="Proteomes" id="UP000684084"/>
    </source>
</evidence>
<gene>
    <name evidence="1" type="ORF">CHRIB12_LOCUS1045</name>
</gene>
<sequence>MWIKVFAFQTNNPSRLGMPAYIDPQCYIKNNYKRNKKSDIYSLEIIRGKREVSIEDTPIKYKELYETCWNGEPNQRPDIDEVYMVLVQLNSQLINNEQMKVVTKQYLGNMNNTNNLIISTEVACHDSNIENLDLPNDSNVSKEANWIESSKLQFNSKVQFRNMINNFNNLNTNNSISLMKNPYI</sequence>
<reference evidence="1" key="1">
    <citation type="submission" date="2020-05" db="EMBL/GenBank/DDBJ databases">
        <authorList>
            <person name="Rincon C."/>
            <person name="Sanders R I."/>
            <person name="Robbins C."/>
            <person name="Chaturvedi A."/>
        </authorList>
    </citation>
    <scope>NUCLEOTIDE SEQUENCE</scope>
    <source>
        <strain evidence="1">CHB12</strain>
    </source>
</reference>
<protein>
    <recommendedName>
        <fullName evidence="3">Serine-threonine/tyrosine-protein kinase catalytic domain-containing protein</fullName>
    </recommendedName>
</protein>
<comment type="caution">
    <text evidence="1">The sequence shown here is derived from an EMBL/GenBank/DDBJ whole genome shotgun (WGS) entry which is preliminary data.</text>
</comment>
<dbReference type="EMBL" id="CAGKOT010000001">
    <property type="protein sequence ID" value="CAB5303539.1"/>
    <property type="molecule type" value="Genomic_DNA"/>
</dbReference>
<dbReference type="OrthoDB" id="272077at2759"/>
<organism evidence="1 2">
    <name type="scientific">Rhizophagus irregularis</name>
    <dbReference type="NCBI Taxonomy" id="588596"/>
    <lineage>
        <taxon>Eukaryota</taxon>
        <taxon>Fungi</taxon>
        <taxon>Fungi incertae sedis</taxon>
        <taxon>Mucoromycota</taxon>
        <taxon>Glomeromycotina</taxon>
        <taxon>Glomeromycetes</taxon>
        <taxon>Glomerales</taxon>
        <taxon>Glomeraceae</taxon>
        <taxon>Rhizophagus</taxon>
    </lineage>
</organism>
<accession>A0A915YP59</accession>
<dbReference type="AlphaFoldDB" id="A0A915YP59"/>
<evidence type="ECO:0000313" key="1">
    <source>
        <dbReference type="EMBL" id="CAB5303539.1"/>
    </source>
</evidence>
<proteinExistence type="predicted"/>
<evidence type="ECO:0008006" key="3">
    <source>
        <dbReference type="Google" id="ProtNLM"/>
    </source>
</evidence>